<accession>A0A9N8ZLZ5</accession>
<dbReference type="PANTHER" id="PTHR33129">
    <property type="entry name" value="PROTEIN KINASE DOMAIN-CONTAINING PROTEIN-RELATED"/>
    <property type="match status" value="1"/>
</dbReference>
<sequence>MLTNFLFTKDETNEAVGKFWKSLKNAKIDNNFLRLPNDVYFLGDEKQGNVLYIRKCYDHLANIVFNEEIFRCRISGNPGIGKTFFGFYLFYLLSQKNKTIVYYNFSQTPILFNEQHTFRSSNLDVYFEEYLRNRDVWYIVDGLQPRQVKAKTILLCSPQKRHYNEFDKFVGTTIRYMPVWSWDEVNECKSGMFSHLDDNKIEDLFSIWGGIPRFVLEKALDFSQQRRLEDAIDRSDERLFQFVGELDHDQDTSHKLIHIHTNLPREEGEENEKGENAPYIQKFIRFASEWVAEKVMGKLENNCSQRLRNFVVASYSENEYSTLRGNIFEQIAHKIIQKGGIFNIRPLESDSASSTIEIPERIKLVFNDINKIEEGRYCKPRQRNFTSIDAVVAPDTLFQMTVSKNHPINMNGLKKLAEKLGGTSGTNHIYFYFVLPKNLYDNFQAQHFTTGKTVAKKIPNWITNRVKQYALEIDLSYHMRSIIRNSYAGVSLHDHKNSEFISWTADIVTKHKNE</sequence>
<evidence type="ECO:0000313" key="1">
    <source>
        <dbReference type="EMBL" id="CAG8500197.1"/>
    </source>
</evidence>
<dbReference type="EMBL" id="CAJVPS010000638">
    <property type="protein sequence ID" value="CAG8500197.1"/>
    <property type="molecule type" value="Genomic_DNA"/>
</dbReference>
<proteinExistence type="predicted"/>
<name>A0A9N8ZLZ5_9GLOM</name>
<dbReference type="Proteomes" id="UP000789508">
    <property type="component" value="Unassembled WGS sequence"/>
</dbReference>
<dbReference type="AlphaFoldDB" id="A0A9N8ZLZ5"/>
<organism evidence="1 2">
    <name type="scientific">Ambispora leptoticha</name>
    <dbReference type="NCBI Taxonomy" id="144679"/>
    <lineage>
        <taxon>Eukaryota</taxon>
        <taxon>Fungi</taxon>
        <taxon>Fungi incertae sedis</taxon>
        <taxon>Mucoromycota</taxon>
        <taxon>Glomeromycotina</taxon>
        <taxon>Glomeromycetes</taxon>
        <taxon>Archaeosporales</taxon>
        <taxon>Ambisporaceae</taxon>
        <taxon>Ambispora</taxon>
    </lineage>
</organism>
<reference evidence="1" key="1">
    <citation type="submission" date="2021-06" db="EMBL/GenBank/DDBJ databases">
        <authorList>
            <person name="Kallberg Y."/>
            <person name="Tangrot J."/>
            <person name="Rosling A."/>
        </authorList>
    </citation>
    <scope>NUCLEOTIDE SEQUENCE</scope>
    <source>
        <strain evidence="1">FL130A</strain>
    </source>
</reference>
<dbReference type="OrthoDB" id="2340858at2759"/>
<feature type="non-terminal residue" evidence="1">
    <location>
        <position position="1"/>
    </location>
</feature>
<gene>
    <name evidence="1" type="ORF">ALEPTO_LOCUS3444</name>
</gene>
<dbReference type="PANTHER" id="PTHR33129:SF1">
    <property type="entry name" value="ATP-BINDING PROTEIN"/>
    <property type="match status" value="1"/>
</dbReference>
<evidence type="ECO:0000313" key="2">
    <source>
        <dbReference type="Proteomes" id="UP000789508"/>
    </source>
</evidence>
<keyword evidence="2" id="KW-1185">Reference proteome</keyword>
<protein>
    <submittedName>
        <fullName evidence="1">1494_t:CDS:1</fullName>
    </submittedName>
</protein>
<dbReference type="InterPro" id="IPR052980">
    <property type="entry name" value="Crinkler_effector"/>
</dbReference>
<comment type="caution">
    <text evidence="1">The sequence shown here is derived from an EMBL/GenBank/DDBJ whole genome shotgun (WGS) entry which is preliminary data.</text>
</comment>